<organism evidence="6 7">
    <name type="scientific">Sinanodonta woodiana</name>
    <name type="common">Chinese pond mussel</name>
    <name type="synonym">Anodonta woodiana</name>
    <dbReference type="NCBI Taxonomy" id="1069815"/>
    <lineage>
        <taxon>Eukaryota</taxon>
        <taxon>Metazoa</taxon>
        <taxon>Spiralia</taxon>
        <taxon>Lophotrochozoa</taxon>
        <taxon>Mollusca</taxon>
        <taxon>Bivalvia</taxon>
        <taxon>Autobranchia</taxon>
        <taxon>Heteroconchia</taxon>
        <taxon>Palaeoheterodonta</taxon>
        <taxon>Unionida</taxon>
        <taxon>Unionoidea</taxon>
        <taxon>Unionidae</taxon>
        <taxon>Unioninae</taxon>
        <taxon>Sinanodonta</taxon>
    </lineage>
</organism>
<dbReference type="PROSITE" id="PS50268">
    <property type="entry name" value="CADHERIN_2"/>
    <property type="match status" value="1"/>
</dbReference>
<dbReference type="InterPro" id="IPR015919">
    <property type="entry name" value="Cadherin-like_sf"/>
</dbReference>
<comment type="caution">
    <text evidence="6">The sequence shown here is derived from an EMBL/GenBank/DDBJ whole genome shotgun (WGS) entry which is preliminary data.</text>
</comment>
<dbReference type="AlphaFoldDB" id="A0ABD3WTK8"/>
<dbReference type="GO" id="GO:0007155">
    <property type="term" value="P:cell adhesion"/>
    <property type="evidence" value="ECO:0007669"/>
    <property type="project" value="UniProtKB-KW"/>
</dbReference>
<evidence type="ECO:0000256" key="2">
    <source>
        <dbReference type="ARBA" id="ARBA00022989"/>
    </source>
</evidence>
<dbReference type="GO" id="GO:0005886">
    <property type="term" value="C:plasma membrane"/>
    <property type="evidence" value="ECO:0007669"/>
    <property type="project" value="UniProtKB-SubCell"/>
</dbReference>
<dbReference type="GO" id="GO:0005509">
    <property type="term" value="F:calcium ion binding"/>
    <property type="evidence" value="ECO:0007669"/>
    <property type="project" value="UniProtKB-UniRule"/>
</dbReference>
<evidence type="ECO:0000259" key="5">
    <source>
        <dbReference type="PROSITE" id="PS50268"/>
    </source>
</evidence>
<name>A0ABD3WTK8_SINWO</name>
<dbReference type="CDD" id="cd11304">
    <property type="entry name" value="Cadherin_repeat"/>
    <property type="match status" value="2"/>
</dbReference>
<dbReference type="SMART" id="SM00112">
    <property type="entry name" value="CA"/>
    <property type="match status" value="2"/>
</dbReference>
<evidence type="ECO:0000256" key="1">
    <source>
        <dbReference type="ARBA" id="ARBA00022692"/>
    </source>
</evidence>
<dbReference type="Gene3D" id="2.60.40.60">
    <property type="entry name" value="Cadherins"/>
    <property type="match status" value="2"/>
</dbReference>
<sequence>MVFTLIVNTTNKYQTLHTQSPLGESASSQTCSEATSSIPEYNHVSETDLPGTMIFNVSKPSSWNISYSISNPTGSVLPTYFRDFQNDSFFCFYLNKSLDIEELYSILGIELVMIEFSFTCDAVLKKMYILIAPQNEFDPSINISGILNIPENTTVGTVVYNLLPRTSDKDRPMTGTFMFDLTDSHFRIEGSSRGEIKLSSPLDYDSGQRMFLLHITVKDSADDRARTSTATLRIYVTDVDDQSPQYDYPGCVATCLFPEYTAITNLTFTGPLTVQPASIKAHDPDTLNFSIAYSFYNEKSGGSSRDDNSGFFRIDQNTGTIYQLKPASGAAWPTQRRLVIAEKVGSMQPPAYAVITVRVGSNDSSIDKSELPGDPKIDGQSLMPAVIAVSVVLGITVITSAIIIFTLCHRYRQQGIHV</sequence>
<dbReference type="PANTHER" id="PTHR24026:SF126">
    <property type="entry name" value="PROTOCADHERIN FAT 4"/>
    <property type="match status" value="1"/>
</dbReference>
<evidence type="ECO:0000256" key="4">
    <source>
        <dbReference type="SAM" id="Phobius"/>
    </source>
</evidence>
<dbReference type="Pfam" id="PF00028">
    <property type="entry name" value="Cadherin"/>
    <property type="match status" value="1"/>
</dbReference>
<accession>A0ABD3WTK8</accession>
<keyword evidence="3" id="KW-0106">Calcium</keyword>
<dbReference type="PANTHER" id="PTHR24026">
    <property type="entry name" value="FAT ATYPICAL CADHERIN-RELATED"/>
    <property type="match status" value="1"/>
</dbReference>
<feature type="domain" description="Cadherin" evidence="5">
    <location>
        <begin position="149"/>
        <end position="246"/>
    </location>
</feature>
<evidence type="ECO:0000313" key="7">
    <source>
        <dbReference type="Proteomes" id="UP001634394"/>
    </source>
</evidence>
<feature type="transmembrane region" description="Helical" evidence="4">
    <location>
        <begin position="382"/>
        <end position="408"/>
    </location>
</feature>
<evidence type="ECO:0000256" key="3">
    <source>
        <dbReference type="PROSITE-ProRule" id="PRU00043"/>
    </source>
</evidence>
<dbReference type="SUPFAM" id="SSF49313">
    <property type="entry name" value="Cadherin-like"/>
    <property type="match status" value="2"/>
</dbReference>
<dbReference type="EMBL" id="JBJQND010000005">
    <property type="protein sequence ID" value="KAL3875998.1"/>
    <property type="molecule type" value="Genomic_DNA"/>
</dbReference>
<protein>
    <recommendedName>
        <fullName evidence="5">Cadherin domain-containing protein</fullName>
    </recommendedName>
</protein>
<dbReference type="InterPro" id="IPR002126">
    <property type="entry name" value="Cadherin-like_dom"/>
</dbReference>
<evidence type="ECO:0000313" key="6">
    <source>
        <dbReference type="EMBL" id="KAL3875998.1"/>
    </source>
</evidence>
<keyword evidence="2 4" id="KW-1133">Transmembrane helix</keyword>
<keyword evidence="1 4" id="KW-0812">Transmembrane</keyword>
<keyword evidence="4" id="KW-0472">Membrane</keyword>
<proteinExistence type="predicted"/>
<dbReference type="Proteomes" id="UP001634394">
    <property type="component" value="Unassembled WGS sequence"/>
</dbReference>
<gene>
    <name evidence="6" type="ORF">ACJMK2_033887</name>
</gene>
<keyword evidence="7" id="KW-1185">Reference proteome</keyword>
<reference evidence="6 7" key="1">
    <citation type="submission" date="2024-11" db="EMBL/GenBank/DDBJ databases">
        <title>Chromosome-level genome assembly of the freshwater bivalve Anodonta woodiana.</title>
        <authorList>
            <person name="Chen X."/>
        </authorList>
    </citation>
    <scope>NUCLEOTIDE SEQUENCE [LARGE SCALE GENOMIC DNA]</scope>
    <source>
        <strain evidence="6">MN2024</strain>
        <tissue evidence="6">Gills</tissue>
    </source>
</reference>